<dbReference type="InterPro" id="IPR035965">
    <property type="entry name" value="PAS-like_dom_sf"/>
</dbReference>
<dbReference type="Pfam" id="PF12838">
    <property type="entry name" value="Fer4_7"/>
    <property type="match status" value="1"/>
</dbReference>
<feature type="domain" description="4Fe-4S ferredoxin-type" evidence="6">
    <location>
        <begin position="35"/>
        <end position="63"/>
    </location>
</feature>
<sequence>MTKGMYLEFKPANCKDCYRCLRSCPVKAIEVATHQATIIEDRCILCGKCTLVCHQNAKVVHSGREEVEKLLKEGNVVASVAPSFVASLGINNFEILRKGLKQMGFADAEETAVGAAAVVECFKQDLESGKYRNYITSCCPAVNRLIALYYPAALKYLSPVISPMVAHGKLIKKARPEAKVVFIGPCIAKKREAAESGVIDGVLTFEEAIEMLRDKCVVLGSENLEEEDGGLRARYFPIPRGVIKSFDKLPEGYEYLTVDGVERCKEVLENIDDMDGVFIEMNACEYACINGPCAIRNKGGAIKANEAVRGYAGRGGGVKTEFEEEFLRGNMRQVHARLRASGFDVSEERLLKIMAKTGRDKPENQLNCGACGYDSCRQKAWAVANGFADISMCLPYMRQRAESLSYEIIQNSPNGILVLDGDMRVLQMNNAAKKMFGVSESDPKGMLLVDFADPSAYIAAYESKTGFTRKCEHIKKTDRFVEINAVVLKEHNVLFALYKDITDEKQYEGRLHQLTSETLATTDEVIMKQMRVAQEIASLLGETTAETKVALLKLKSMLKREEGEDVT</sequence>
<evidence type="ECO:0000256" key="4">
    <source>
        <dbReference type="ARBA" id="ARBA00023014"/>
    </source>
</evidence>
<dbReference type="NCBIfam" id="TIGR00229">
    <property type="entry name" value="sensory_box"/>
    <property type="match status" value="1"/>
</dbReference>
<dbReference type="PROSITE" id="PS50112">
    <property type="entry name" value="PAS"/>
    <property type="match status" value="1"/>
</dbReference>
<dbReference type="InterPro" id="IPR004108">
    <property type="entry name" value="Fe_hydrogenase_lsu_C"/>
</dbReference>
<dbReference type="GO" id="GO:0046872">
    <property type="term" value="F:metal ion binding"/>
    <property type="evidence" value="ECO:0007669"/>
    <property type="project" value="UniProtKB-KW"/>
</dbReference>
<keyword evidence="1" id="KW-0004">4Fe-4S</keyword>
<reference evidence="8" key="2">
    <citation type="journal article" date="2021" name="PeerJ">
        <title>Extensive microbial diversity within the chicken gut microbiome revealed by metagenomics and culture.</title>
        <authorList>
            <person name="Gilroy R."/>
            <person name="Ravi A."/>
            <person name="Getino M."/>
            <person name="Pursley I."/>
            <person name="Horton D.L."/>
            <person name="Alikhan N.F."/>
            <person name="Baker D."/>
            <person name="Gharbi K."/>
            <person name="Hall N."/>
            <person name="Watson M."/>
            <person name="Adriaenssens E.M."/>
            <person name="Foster-Nyarko E."/>
            <person name="Jarju S."/>
            <person name="Secka A."/>
            <person name="Antonio M."/>
            <person name="Oren A."/>
            <person name="Chaudhuri R.R."/>
            <person name="La Ragione R."/>
            <person name="Hildebrand F."/>
            <person name="Pallen M.J."/>
        </authorList>
    </citation>
    <scope>NUCLEOTIDE SEQUENCE</scope>
    <source>
        <strain evidence="8">9366</strain>
    </source>
</reference>
<feature type="domain" description="4Fe-4S" evidence="7">
    <location>
        <begin position="349"/>
        <end position="410"/>
    </location>
</feature>
<dbReference type="InterPro" id="IPR017896">
    <property type="entry name" value="4Fe4S_Fe-S-bd"/>
</dbReference>
<evidence type="ECO:0000256" key="3">
    <source>
        <dbReference type="ARBA" id="ARBA00023004"/>
    </source>
</evidence>
<dbReference type="InterPro" id="IPR009016">
    <property type="entry name" value="Fe_hydrogenase"/>
</dbReference>
<dbReference type="Pfam" id="PF04060">
    <property type="entry name" value="FeS"/>
    <property type="match status" value="1"/>
</dbReference>
<evidence type="ECO:0000259" key="6">
    <source>
        <dbReference type="PROSITE" id="PS51379"/>
    </source>
</evidence>
<dbReference type="SUPFAM" id="SSF53920">
    <property type="entry name" value="Fe-only hydrogenase"/>
    <property type="match status" value="1"/>
</dbReference>
<dbReference type="EMBL" id="DVNJ01000006">
    <property type="protein sequence ID" value="HIU62475.1"/>
    <property type="molecule type" value="Genomic_DNA"/>
</dbReference>
<comment type="caution">
    <text evidence="8">The sequence shown here is derived from an EMBL/GenBank/DDBJ whole genome shotgun (WGS) entry which is preliminary data.</text>
</comment>
<dbReference type="PROSITE" id="PS51656">
    <property type="entry name" value="4FE4S"/>
    <property type="match status" value="1"/>
</dbReference>
<dbReference type="GO" id="GO:0051539">
    <property type="term" value="F:4 iron, 4 sulfur cluster binding"/>
    <property type="evidence" value="ECO:0007669"/>
    <property type="project" value="UniProtKB-KW"/>
</dbReference>
<dbReference type="CDD" id="cd00130">
    <property type="entry name" value="PAS"/>
    <property type="match status" value="1"/>
</dbReference>
<dbReference type="Gene3D" id="3.30.450.20">
    <property type="entry name" value="PAS domain"/>
    <property type="match status" value="1"/>
</dbReference>
<evidence type="ECO:0000259" key="5">
    <source>
        <dbReference type="PROSITE" id="PS50112"/>
    </source>
</evidence>
<evidence type="ECO:0000259" key="7">
    <source>
        <dbReference type="PROSITE" id="PS51656"/>
    </source>
</evidence>
<dbReference type="Gene3D" id="1.10.15.40">
    <property type="entry name" value="Electron transport complex subunit B, putative Fe-S cluster"/>
    <property type="match status" value="1"/>
</dbReference>
<dbReference type="SUPFAM" id="SSF54862">
    <property type="entry name" value="4Fe-4S ferredoxins"/>
    <property type="match status" value="1"/>
</dbReference>
<gene>
    <name evidence="8" type="ORF">IAB07_01730</name>
</gene>
<dbReference type="SMART" id="SM00091">
    <property type="entry name" value="PAS"/>
    <property type="match status" value="1"/>
</dbReference>
<reference evidence="8" key="1">
    <citation type="submission" date="2020-10" db="EMBL/GenBank/DDBJ databases">
        <authorList>
            <person name="Gilroy R."/>
        </authorList>
    </citation>
    <scope>NUCLEOTIDE SEQUENCE</scope>
    <source>
        <strain evidence="8">9366</strain>
    </source>
</reference>
<organism evidence="8 9">
    <name type="scientific">Candidatus Caccalectryoclostridium excrementigallinarum</name>
    <dbReference type="NCBI Taxonomy" id="2840710"/>
    <lineage>
        <taxon>Bacteria</taxon>
        <taxon>Bacillati</taxon>
        <taxon>Bacillota</taxon>
        <taxon>Clostridia</taxon>
        <taxon>Christensenellales</taxon>
        <taxon>Christensenellaceae</taxon>
        <taxon>Christensenellaceae incertae sedis</taxon>
        <taxon>Candidatus Caccalectryoclostridium</taxon>
    </lineage>
</organism>
<feature type="domain" description="4Fe-4S ferredoxin-type" evidence="6">
    <location>
        <begin position="5"/>
        <end position="34"/>
    </location>
</feature>
<evidence type="ECO:0000256" key="1">
    <source>
        <dbReference type="ARBA" id="ARBA00022485"/>
    </source>
</evidence>
<dbReference type="PANTHER" id="PTHR11615">
    <property type="entry name" value="NITRATE, FORMATE, IRON DEHYDROGENASE"/>
    <property type="match status" value="1"/>
</dbReference>
<protein>
    <submittedName>
        <fullName evidence="8">PAS domain-containing protein</fullName>
    </submittedName>
</protein>
<proteinExistence type="predicted"/>
<dbReference type="Pfam" id="PF13188">
    <property type="entry name" value="PAS_8"/>
    <property type="match status" value="1"/>
</dbReference>
<name>A0A9D1MLP1_9FIRM</name>
<dbReference type="AlphaFoldDB" id="A0A9D1MLP1"/>
<feature type="domain" description="PAS" evidence="5">
    <location>
        <begin position="401"/>
        <end position="455"/>
    </location>
</feature>
<keyword evidence="3" id="KW-0408">Iron</keyword>
<dbReference type="InterPro" id="IPR007202">
    <property type="entry name" value="4Fe-4S_dom"/>
</dbReference>
<dbReference type="Pfam" id="PF02906">
    <property type="entry name" value="Fe_hyd_lg_C"/>
    <property type="match status" value="1"/>
</dbReference>
<dbReference type="Proteomes" id="UP000824145">
    <property type="component" value="Unassembled WGS sequence"/>
</dbReference>
<accession>A0A9D1MLP1</accession>
<evidence type="ECO:0000313" key="9">
    <source>
        <dbReference type="Proteomes" id="UP000824145"/>
    </source>
</evidence>
<dbReference type="PROSITE" id="PS51379">
    <property type="entry name" value="4FE4S_FER_2"/>
    <property type="match status" value="2"/>
</dbReference>
<evidence type="ECO:0000313" key="8">
    <source>
        <dbReference type="EMBL" id="HIU62475.1"/>
    </source>
</evidence>
<dbReference type="InterPro" id="IPR050340">
    <property type="entry name" value="Cytosolic_Fe-S_CAF"/>
</dbReference>
<keyword evidence="4" id="KW-0411">Iron-sulfur</keyword>
<evidence type="ECO:0000256" key="2">
    <source>
        <dbReference type="ARBA" id="ARBA00022723"/>
    </source>
</evidence>
<dbReference type="InterPro" id="IPR000014">
    <property type="entry name" value="PAS"/>
</dbReference>
<dbReference type="SUPFAM" id="SSF55785">
    <property type="entry name" value="PYP-like sensor domain (PAS domain)"/>
    <property type="match status" value="1"/>
</dbReference>
<dbReference type="Gene3D" id="3.40.950.10">
    <property type="entry name" value="Fe-only Hydrogenase (Larger Subunit), Chain L, domain 3"/>
    <property type="match status" value="1"/>
</dbReference>
<keyword evidence="2" id="KW-0479">Metal-binding</keyword>
<dbReference type="Gene3D" id="3.30.70.20">
    <property type="match status" value="1"/>
</dbReference>